<evidence type="ECO:0000313" key="19">
    <source>
        <dbReference type="Proteomes" id="UP000014760"/>
    </source>
</evidence>
<dbReference type="OrthoDB" id="2150324at2759"/>
<evidence type="ECO:0000256" key="6">
    <source>
        <dbReference type="ARBA" id="ARBA00022737"/>
    </source>
</evidence>
<keyword evidence="5 13" id="KW-0853">WD repeat</keyword>
<evidence type="ECO:0000313" key="17">
    <source>
        <dbReference type="EMBL" id="ELU12636.1"/>
    </source>
</evidence>
<dbReference type="SMART" id="SM00320">
    <property type="entry name" value="WD40"/>
    <property type="match status" value="5"/>
</dbReference>
<keyword evidence="11 12" id="KW-0968">Cytoplasmic vesicle</keyword>
<accession>R7V8G1</accession>
<feature type="repeat" description="WD" evidence="13">
    <location>
        <begin position="66"/>
        <end position="98"/>
    </location>
</feature>
<evidence type="ECO:0000256" key="10">
    <source>
        <dbReference type="ARBA" id="ARBA00023136"/>
    </source>
</evidence>
<dbReference type="InterPro" id="IPR056176">
    <property type="entry name" value="TPR_COPA_B"/>
</dbReference>
<dbReference type="SUPFAM" id="SSF50978">
    <property type="entry name" value="WD40 repeat-like"/>
    <property type="match status" value="2"/>
</dbReference>
<organism evidence="17">
    <name type="scientific">Capitella teleta</name>
    <name type="common">Polychaete worm</name>
    <dbReference type="NCBI Taxonomy" id="283909"/>
    <lineage>
        <taxon>Eukaryota</taxon>
        <taxon>Metazoa</taxon>
        <taxon>Spiralia</taxon>
        <taxon>Lophotrochozoa</taxon>
        <taxon>Annelida</taxon>
        <taxon>Polychaeta</taxon>
        <taxon>Sedentaria</taxon>
        <taxon>Scolecida</taxon>
        <taxon>Capitellidae</taxon>
        <taxon>Capitella</taxon>
    </lineage>
</organism>
<dbReference type="STRING" id="283909.R7V8G1"/>
<evidence type="ECO:0000259" key="16">
    <source>
        <dbReference type="Pfam" id="PF23953"/>
    </source>
</evidence>
<evidence type="ECO:0000256" key="5">
    <source>
        <dbReference type="ARBA" id="ARBA00022574"/>
    </source>
</evidence>
<keyword evidence="3 12" id="KW-0813">Transport</keyword>
<dbReference type="PRINTS" id="PR00320">
    <property type="entry name" value="GPROTEINBRPT"/>
</dbReference>
<sequence length="931" mass="104093">MLASLYNGNIHIWNIDSQQLIKSFEVCDLPVRAAKFVARKNWIVTGSDDMHVRVYNYNTLERVHQFEAHSDYLRCIAVHPTQSFILTSSDDMLIKLWDWDKKWTCTQVFEGHTHYVMQIVINPKDNNTFATASLDRTVKVWQLGSNSPNFTLEGHEKGVNCVSYYYGGDKPYLISGADDRLVKIWDYQNKHCVQTLEGHAQNISAVAFHPELPIILTGSEDGTVRIWHANTYRLESTLNYGLERVWTIACQKGSNNVALGYDEGSIMIKLGREEPAMSMDVNGKIIWAKHAEIQQANIKALLDQDMKDGERLSLAVKDMGSCEIYPQTINHNPNGRFVVVCGDGEYIIYTAMALRNKSFGSAQEFVWSHDSSMYGIREGSNTLQIFKNFKEHKSFKPDFGAEGIFGGYLLGVRSVSGLAFYDWESTDLIRRIEITPKHIFWNESGELLAITTEESFFILRFHSDVVEKSKDSPDAITEDGIEDAFEVIGEIEENVKTACWVGDCFIYTNSVNRLNYYVGGEIVTVAHLDRVMYLLGYIPKDNRLYLGDKELNVCSYSLLLSVLEYQTAVMRRDFETADKVLPTIPREQRSRVAHFLEKQSFKSQAMAVTCDPEHKFELAVQLGDLKVAYMLAKEAESEQKWKQLAELATSKCEFGLAQECLHAAQDFGGLLLLATSAGNASMASKLGQAAEKAGQNNVAFLSYFTLGRLDECLEVLVSTGRLPEAAFFARTYLPSQVSRVVSMWRESLAKVNAKAAQSLADPTEYQNLFPGLQEAFKTEQFLAPQRQRVIPAHAFSSLPANSERNALEEMLAAEESGKFTYVPPGSSSEVEEAEVGTTPAPPTDAPIDEEGTLTPPSTPITTDEQPPLLSAPEAAAPTPSHKEPSPAATAEAKEVDDLEKELELDLDNLKIDDNIDTSNLDMDDILGDEED</sequence>
<comment type="subunit">
    <text evidence="12">Oligomeric complex that consists of at least the alpha, beta, beta', gamma, delta, epsilon and zeta subunits.</text>
</comment>
<dbReference type="InterPro" id="IPR020472">
    <property type="entry name" value="WD40_PAC1"/>
</dbReference>
<keyword evidence="10 12" id="KW-0472">Membrane</keyword>
<evidence type="ECO:0000256" key="8">
    <source>
        <dbReference type="ARBA" id="ARBA00022927"/>
    </source>
</evidence>
<feature type="repeat" description="WD" evidence="13">
    <location>
        <begin position="196"/>
        <end position="237"/>
    </location>
</feature>
<reference evidence="18" key="3">
    <citation type="submission" date="2015-06" db="UniProtKB">
        <authorList>
            <consortium name="EnsemblMetazoa"/>
        </authorList>
    </citation>
    <scope>IDENTIFICATION</scope>
</reference>
<feature type="compositionally biased region" description="Basic and acidic residues" evidence="14">
    <location>
        <begin position="891"/>
        <end position="913"/>
    </location>
</feature>
<dbReference type="OMA" id="YVDYYPQ"/>
<dbReference type="Gene3D" id="2.130.10.10">
    <property type="entry name" value="YVTN repeat-like/Quinoprotein amine dehydrogenase"/>
    <property type="match status" value="1"/>
</dbReference>
<dbReference type="EMBL" id="KB295796">
    <property type="protein sequence ID" value="ELU12636.1"/>
    <property type="molecule type" value="Genomic_DNA"/>
</dbReference>
<feature type="compositionally biased region" description="Low complexity" evidence="14">
    <location>
        <begin position="866"/>
        <end position="879"/>
    </location>
</feature>
<dbReference type="EMBL" id="AMQN01005353">
    <property type="status" value="NOT_ANNOTATED_CDS"/>
    <property type="molecule type" value="Genomic_DNA"/>
</dbReference>
<evidence type="ECO:0000256" key="14">
    <source>
        <dbReference type="SAM" id="MobiDB-lite"/>
    </source>
</evidence>
<dbReference type="Pfam" id="PF23953">
    <property type="entry name" value="TPR_COPA_B"/>
    <property type="match status" value="1"/>
</dbReference>
<feature type="compositionally biased region" description="Acidic residues" evidence="14">
    <location>
        <begin position="921"/>
        <end position="931"/>
    </location>
</feature>
<keyword evidence="9 12" id="KW-0333">Golgi apparatus</keyword>
<dbReference type="InterPro" id="IPR016453">
    <property type="entry name" value="COPB2"/>
</dbReference>
<evidence type="ECO:0000256" key="4">
    <source>
        <dbReference type="ARBA" id="ARBA00022490"/>
    </source>
</evidence>
<keyword evidence="8 12" id="KW-0653">Protein transport</keyword>
<comment type="similarity">
    <text evidence="2 12">Belongs to the WD repeat COPB2 family.</text>
</comment>
<dbReference type="InterPro" id="IPR036322">
    <property type="entry name" value="WD40_repeat_dom_sf"/>
</dbReference>
<evidence type="ECO:0000256" key="11">
    <source>
        <dbReference type="ARBA" id="ARBA00023329"/>
    </source>
</evidence>
<dbReference type="Pfam" id="PF00400">
    <property type="entry name" value="WD40"/>
    <property type="match status" value="5"/>
</dbReference>
<evidence type="ECO:0000256" key="9">
    <source>
        <dbReference type="ARBA" id="ARBA00023034"/>
    </source>
</evidence>
<dbReference type="GO" id="GO:0006888">
    <property type="term" value="P:endoplasmic reticulum to Golgi vesicle-mediated transport"/>
    <property type="evidence" value="ECO:0007669"/>
    <property type="project" value="TreeGrafter"/>
</dbReference>
<evidence type="ECO:0000256" key="13">
    <source>
        <dbReference type="PROSITE-ProRule" id="PRU00221"/>
    </source>
</evidence>
<dbReference type="PANTHER" id="PTHR19876:SF2">
    <property type="entry name" value="COATOMER SUBUNIT BETA"/>
    <property type="match status" value="1"/>
</dbReference>
<keyword evidence="19" id="KW-1185">Reference proteome</keyword>
<evidence type="ECO:0000256" key="3">
    <source>
        <dbReference type="ARBA" id="ARBA00022448"/>
    </source>
</evidence>
<dbReference type="PROSITE" id="PS50082">
    <property type="entry name" value="WD_REPEATS_2"/>
    <property type="match status" value="4"/>
</dbReference>
<dbReference type="GO" id="GO:0006890">
    <property type="term" value="P:retrograde vesicle-mediated transport, Golgi to endoplasmic reticulum"/>
    <property type="evidence" value="ECO:0007669"/>
    <property type="project" value="TreeGrafter"/>
</dbReference>
<dbReference type="FunFam" id="2.130.10.10:FF:000008">
    <property type="entry name" value="Coatomer subunit beta"/>
    <property type="match status" value="1"/>
</dbReference>
<keyword evidence="7 12" id="KW-0931">ER-Golgi transport</keyword>
<evidence type="ECO:0000259" key="15">
    <source>
        <dbReference type="Pfam" id="PF04053"/>
    </source>
</evidence>
<evidence type="ECO:0000256" key="7">
    <source>
        <dbReference type="ARBA" id="ARBA00022892"/>
    </source>
</evidence>
<dbReference type="Pfam" id="PF04053">
    <property type="entry name" value="B-prop_COPA_B_2nd"/>
    <property type="match status" value="1"/>
</dbReference>
<dbReference type="PIRSF" id="PIRSF005567">
    <property type="entry name" value="Coatomer_beta'_subunit"/>
    <property type="match status" value="1"/>
</dbReference>
<proteinExistence type="inferred from homology"/>
<dbReference type="FunFam" id="1.25.40.470:FF:000001">
    <property type="entry name" value="Coatomer subunit beta"/>
    <property type="match status" value="1"/>
</dbReference>
<reference evidence="19" key="1">
    <citation type="submission" date="2012-12" db="EMBL/GenBank/DDBJ databases">
        <authorList>
            <person name="Hellsten U."/>
            <person name="Grimwood J."/>
            <person name="Chapman J.A."/>
            <person name="Shapiro H."/>
            <person name="Aerts A."/>
            <person name="Otillar R.P."/>
            <person name="Terry A.Y."/>
            <person name="Boore J.L."/>
            <person name="Simakov O."/>
            <person name="Marletaz F."/>
            <person name="Cho S.-J."/>
            <person name="Edsinger-Gonzales E."/>
            <person name="Havlak P."/>
            <person name="Kuo D.-H."/>
            <person name="Larsson T."/>
            <person name="Lv J."/>
            <person name="Arendt D."/>
            <person name="Savage R."/>
            <person name="Osoegawa K."/>
            <person name="de Jong P."/>
            <person name="Lindberg D.R."/>
            <person name="Seaver E.C."/>
            <person name="Weisblat D.A."/>
            <person name="Putnam N.H."/>
            <person name="Grigoriev I.V."/>
            <person name="Rokhsar D.S."/>
        </authorList>
    </citation>
    <scope>NUCLEOTIDE SEQUENCE</scope>
    <source>
        <strain evidence="19">I ESC-2004</strain>
    </source>
</reference>
<comment type="subcellular location">
    <subcellularLocation>
        <location evidence="1 12">Cytoplasmic vesicle</location>
        <location evidence="1 12">COPI-coated vesicle membrane</location>
        <topology evidence="1 12">Peripheral membrane protein</topology>
        <orientation evidence="1 12">Cytoplasmic side</orientation>
    </subcellularLocation>
    <subcellularLocation>
        <location evidence="12">Golgi apparatus membrane</location>
        <topology evidence="12">Peripheral membrane protein</topology>
        <orientation evidence="12">Cytoplasmic side</orientation>
    </subcellularLocation>
    <text evidence="12">The coatomer is cytoplasmic or polymerized on the cytoplasmic side of the Golgi, as well as on the vesicles/buds originating from it.</text>
</comment>
<evidence type="ECO:0000313" key="18">
    <source>
        <dbReference type="EnsemblMetazoa" id="CapteP148159"/>
    </source>
</evidence>
<dbReference type="CDD" id="cd00200">
    <property type="entry name" value="WD40"/>
    <property type="match status" value="1"/>
</dbReference>
<feature type="region of interest" description="Disordered" evidence="14">
    <location>
        <begin position="819"/>
        <end position="931"/>
    </location>
</feature>
<evidence type="ECO:0000256" key="2">
    <source>
        <dbReference type="ARBA" id="ARBA00010844"/>
    </source>
</evidence>
<protein>
    <recommendedName>
        <fullName evidence="12">Coatomer subunit beta'</fullName>
    </recommendedName>
</protein>
<gene>
    <name evidence="17" type="ORF">CAPTEDRAFT_148159</name>
</gene>
<dbReference type="CDD" id="cd22947">
    <property type="entry name" value="Coatomer_WDAD_beta-like"/>
    <property type="match status" value="1"/>
</dbReference>
<evidence type="ECO:0000256" key="1">
    <source>
        <dbReference type="ARBA" id="ARBA00004347"/>
    </source>
</evidence>
<keyword evidence="4 12" id="KW-0963">Cytoplasm</keyword>
<evidence type="ECO:0000256" key="12">
    <source>
        <dbReference type="PIRNR" id="PIRNR005567"/>
    </source>
</evidence>
<dbReference type="GO" id="GO:0006886">
    <property type="term" value="P:intracellular protein transport"/>
    <property type="evidence" value="ECO:0007669"/>
    <property type="project" value="UniProtKB-UniRule"/>
</dbReference>
<dbReference type="GO" id="GO:0005198">
    <property type="term" value="F:structural molecule activity"/>
    <property type="evidence" value="ECO:0007669"/>
    <property type="project" value="UniProtKB-UniRule"/>
</dbReference>
<feature type="domain" description="COPA/B second beta-propeller" evidence="15">
    <location>
        <begin position="290"/>
        <end position="548"/>
    </location>
</feature>
<dbReference type="HOGENOM" id="CLU_005507_1_0_1"/>
<dbReference type="GO" id="GO:0006891">
    <property type="term" value="P:intra-Golgi vesicle-mediated transport"/>
    <property type="evidence" value="ECO:0007669"/>
    <property type="project" value="TreeGrafter"/>
</dbReference>
<name>R7V8G1_CAPTE</name>
<dbReference type="FunCoup" id="R7V8G1">
    <property type="interactions" value="2106"/>
</dbReference>
<dbReference type="Proteomes" id="UP000014760">
    <property type="component" value="Unassembled WGS sequence"/>
</dbReference>
<dbReference type="GO" id="GO:0030126">
    <property type="term" value="C:COPI vesicle coat"/>
    <property type="evidence" value="ECO:0007669"/>
    <property type="project" value="TreeGrafter"/>
</dbReference>
<dbReference type="EnsemblMetazoa" id="CapteT148159">
    <property type="protein sequence ID" value="CapteP148159"/>
    <property type="gene ID" value="CapteG148159"/>
</dbReference>
<dbReference type="GO" id="GO:0000139">
    <property type="term" value="C:Golgi membrane"/>
    <property type="evidence" value="ECO:0007669"/>
    <property type="project" value="UniProtKB-SubCell"/>
</dbReference>
<dbReference type="InterPro" id="IPR050844">
    <property type="entry name" value="Coatomer_complex_subunit"/>
</dbReference>
<dbReference type="InterPro" id="IPR015943">
    <property type="entry name" value="WD40/YVTN_repeat-like_dom_sf"/>
</dbReference>
<dbReference type="AlphaFoldDB" id="R7V8G1"/>
<dbReference type="InterPro" id="IPR006692">
    <property type="entry name" value="Beta-prop_COPA/B_2nd"/>
</dbReference>
<dbReference type="PANTHER" id="PTHR19876">
    <property type="entry name" value="COATOMER"/>
    <property type="match status" value="1"/>
</dbReference>
<dbReference type="InterPro" id="IPR001680">
    <property type="entry name" value="WD40_rpt"/>
</dbReference>
<keyword evidence="6" id="KW-0677">Repeat</keyword>
<feature type="domain" description="COPA/B TPR" evidence="16">
    <location>
        <begin position="565"/>
        <end position="745"/>
    </location>
</feature>
<dbReference type="Gene3D" id="1.25.40.470">
    <property type="match status" value="1"/>
</dbReference>
<feature type="repeat" description="WD" evidence="13">
    <location>
        <begin position="152"/>
        <end position="195"/>
    </location>
</feature>
<reference evidence="17 19" key="2">
    <citation type="journal article" date="2013" name="Nature">
        <title>Insights into bilaterian evolution from three spiralian genomes.</title>
        <authorList>
            <person name="Simakov O."/>
            <person name="Marletaz F."/>
            <person name="Cho S.J."/>
            <person name="Edsinger-Gonzales E."/>
            <person name="Havlak P."/>
            <person name="Hellsten U."/>
            <person name="Kuo D.H."/>
            <person name="Larsson T."/>
            <person name="Lv J."/>
            <person name="Arendt D."/>
            <person name="Savage R."/>
            <person name="Osoegawa K."/>
            <person name="de Jong P."/>
            <person name="Grimwood J."/>
            <person name="Chapman J.A."/>
            <person name="Shapiro H."/>
            <person name="Aerts A."/>
            <person name="Otillar R.P."/>
            <person name="Terry A.Y."/>
            <person name="Boore J.L."/>
            <person name="Grigoriev I.V."/>
            <person name="Lindberg D.R."/>
            <person name="Seaver E.C."/>
            <person name="Weisblat D.A."/>
            <person name="Putnam N.H."/>
            <person name="Rokhsar D.S."/>
        </authorList>
    </citation>
    <scope>NUCLEOTIDE SEQUENCE</scope>
    <source>
        <strain evidence="17 19">I ESC-2004</strain>
    </source>
</reference>
<feature type="repeat" description="WD" evidence="13">
    <location>
        <begin position="109"/>
        <end position="151"/>
    </location>
</feature>
<dbReference type="PROSITE" id="PS50294">
    <property type="entry name" value="WD_REPEATS_REGION"/>
    <property type="match status" value="4"/>
</dbReference>
<comment type="function">
    <text evidence="12">The coatomer is a cytosolic protein complex that binds to dilysine motifs and reversibly associates with Golgi non-clathrin-coated vesicles, which further mediate biosynthetic protein transport from the ER, via the Golgi up to the trans Golgi network. Coatomer complex is required for budding from Golgi membranes, and is essential for the retrograde Golgi-to-ER transport of dilysine-tagged proteins.</text>
</comment>